<dbReference type="PROSITE" id="PS51257">
    <property type="entry name" value="PROKAR_LIPOPROTEIN"/>
    <property type="match status" value="1"/>
</dbReference>
<dbReference type="AlphaFoldDB" id="A0A1G7TDY8"/>
<dbReference type="RefSeq" id="WP_091235536.1">
    <property type="nucleotide sequence ID" value="NZ_FNBG01000036.1"/>
</dbReference>
<reference evidence="1 2" key="1">
    <citation type="submission" date="2016-10" db="EMBL/GenBank/DDBJ databases">
        <authorList>
            <person name="de Groot N.N."/>
        </authorList>
    </citation>
    <scope>NUCLEOTIDE SEQUENCE [LARGE SCALE GENOMIC DNA]</scope>
    <source>
        <strain evidence="1 2">DSM 28129</strain>
    </source>
</reference>
<organism evidence="1 2">
    <name type="scientific">Fontibacillus panacisegetis</name>
    <dbReference type="NCBI Taxonomy" id="670482"/>
    <lineage>
        <taxon>Bacteria</taxon>
        <taxon>Bacillati</taxon>
        <taxon>Bacillota</taxon>
        <taxon>Bacilli</taxon>
        <taxon>Bacillales</taxon>
        <taxon>Paenibacillaceae</taxon>
        <taxon>Fontibacillus</taxon>
    </lineage>
</organism>
<name>A0A1G7TDY8_9BACL</name>
<protein>
    <recommendedName>
        <fullName evidence="3">Lipoprotein</fullName>
    </recommendedName>
</protein>
<proteinExistence type="predicted"/>
<keyword evidence="2" id="KW-1185">Reference proteome</keyword>
<dbReference type="Proteomes" id="UP000198972">
    <property type="component" value="Unassembled WGS sequence"/>
</dbReference>
<evidence type="ECO:0000313" key="1">
    <source>
        <dbReference type="EMBL" id="SDG32770.1"/>
    </source>
</evidence>
<sequence length="257" mass="29229">MGKILKLLVVISFIMTILIACSEKTKLSNRTEFFAWMDAYIAVEENVANSIAITMFFEKAPYDFKEISNISFVGIQDKVKIDEFQFTQNQQPNLKYSSYGITLNYKAIKKGIFQTSGIIITLKSNEKIQYPVGDWTFDVGTSDAGNVNTWNSPIASSNGKQFPYQYSLNNSLGLIKKMYYGNGLFIEKAEGINLKGTIRLEEHYSSPIVYIKTKIIYSETEQEYSNYGKGTYCGAYNISEDIIEKSKEHNRLETNPN</sequence>
<gene>
    <name evidence="1" type="ORF">SAMN04488542_1366</name>
</gene>
<dbReference type="EMBL" id="FNBG01000036">
    <property type="protein sequence ID" value="SDG32770.1"/>
    <property type="molecule type" value="Genomic_DNA"/>
</dbReference>
<accession>A0A1G7TDY8</accession>
<evidence type="ECO:0008006" key="3">
    <source>
        <dbReference type="Google" id="ProtNLM"/>
    </source>
</evidence>
<evidence type="ECO:0000313" key="2">
    <source>
        <dbReference type="Proteomes" id="UP000198972"/>
    </source>
</evidence>
<dbReference type="OrthoDB" id="2678012at2"/>